<keyword evidence="1" id="KW-0812">Transmembrane</keyword>
<dbReference type="AlphaFoldDB" id="A0A1B2JE09"/>
<proteinExistence type="predicted"/>
<keyword evidence="1" id="KW-0472">Membrane</keyword>
<keyword evidence="1" id="KW-1133">Transmembrane helix</keyword>
<evidence type="ECO:0000256" key="1">
    <source>
        <dbReference type="SAM" id="Phobius"/>
    </source>
</evidence>
<sequence length="130" mass="15471">MLNHELKLQIKCGDYFKLRHMSLTIIAGLYLLRGNRRRIKRNCVESQIVTPQQQVNHEDSLFTQTFLLIQVNEKISTTLQVLTIGIYKVIRLSIIRINYRSFLLQKYMRIFPDLVHFCKTFVTFIILLQI</sequence>
<dbReference type="EMBL" id="CP014585">
    <property type="protein sequence ID" value="ANZ76212.1"/>
    <property type="molecule type" value="Genomic_DNA"/>
</dbReference>
<dbReference type="Proteomes" id="UP000094565">
    <property type="component" value="Chromosome 2"/>
</dbReference>
<feature type="transmembrane region" description="Helical" evidence="1">
    <location>
        <begin position="15"/>
        <end position="32"/>
    </location>
</feature>
<evidence type="ECO:0000313" key="3">
    <source>
        <dbReference type="Proteomes" id="UP000094565"/>
    </source>
</evidence>
<evidence type="ECO:0000313" key="2">
    <source>
        <dbReference type="EMBL" id="ANZ76212.1"/>
    </source>
</evidence>
<name>A0A1B2JE09_PICPA</name>
<reference evidence="2 3" key="1">
    <citation type="submission" date="2016-02" db="EMBL/GenBank/DDBJ databases">
        <title>Comparative genomic and transcriptomic foundation for Pichia pastoris.</title>
        <authorList>
            <person name="Love K.R."/>
            <person name="Shah K.A."/>
            <person name="Whittaker C.A."/>
            <person name="Wu J."/>
            <person name="Bartlett M.C."/>
            <person name="Ma D."/>
            <person name="Leeson R.L."/>
            <person name="Priest M."/>
            <person name="Young S.K."/>
            <person name="Love J.C."/>
        </authorList>
    </citation>
    <scope>NUCLEOTIDE SEQUENCE [LARGE SCALE GENOMIC DNA]</scope>
    <source>
        <strain evidence="2 3">ATCC 28485</strain>
    </source>
</reference>
<accession>A0A1B2JE09</accession>
<keyword evidence="3" id="KW-1185">Reference proteome</keyword>
<organism evidence="2 3">
    <name type="scientific">Komagataella pastoris</name>
    <name type="common">Yeast</name>
    <name type="synonym">Pichia pastoris</name>
    <dbReference type="NCBI Taxonomy" id="4922"/>
    <lineage>
        <taxon>Eukaryota</taxon>
        <taxon>Fungi</taxon>
        <taxon>Dikarya</taxon>
        <taxon>Ascomycota</taxon>
        <taxon>Saccharomycotina</taxon>
        <taxon>Pichiomycetes</taxon>
        <taxon>Pichiales</taxon>
        <taxon>Pichiaceae</taxon>
        <taxon>Komagataella</taxon>
    </lineage>
</organism>
<protein>
    <submittedName>
        <fullName evidence="2">BA75_01865T0</fullName>
    </submittedName>
</protein>
<gene>
    <name evidence="2" type="ORF">ATY40_BA7501865</name>
</gene>